<evidence type="ECO:0000313" key="4">
    <source>
        <dbReference type="Proteomes" id="UP001253595"/>
    </source>
</evidence>
<keyword evidence="4" id="KW-1185">Reference proteome</keyword>
<name>A0ABU1UUW3_9GAMM</name>
<dbReference type="EMBL" id="JAVDVX010000001">
    <property type="protein sequence ID" value="MDR7088962.1"/>
    <property type="molecule type" value="Genomic_DNA"/>
</dbReference>
<reference evidence="3 4" key="1">
    <citation type="submission" date="2023-07" db="EMBL/GenBank/DDBJ databases">
        <title>Sorghum-associated microbial communities from plants grown in Nebraska, USA.</title>
        <authorList>
            <person name="Schachtman D."/>
        </authorList>
    </citation>
    <scope>NUCLEOTIDE SEQUENCE [LARGE SCALE GENOMIC DNA]</scope>
    <source>
        <strain evidence="3 4">BE190</strain>
    </source>
</reference>
<gene>
    <name evidence="3" type="ORF">J2X05_000965</name>
</gene>
<dbReference type="InterPro" id="IPR023393">
    <property type="entry name" value="START-like_dom_sf"/>
</dbReference>
<comment type="caution">
    <text evidence="3">The sequence shown here is derived from an EMBL/GenBank/DDBJ whole genome shotgun (WGS) entry which is preliminary data.</text>
</comment>
<dbReference type="Proteomes" id="UP001253595">
    <property type="component" value="Unassembled WGS sequence"/>
</dbReference>
<evidence type="ECO:0000259" key="2">
    <source>
        <dbReference type="Pfam" id="PF08327"/>
    </source>
</evidence>
<dbReference type="RefSeq" id="WP_310069316.1">
    <property type="nucleotide sequence ID" value="NZ_JAVDVX010000001.1"/>
</dbReference>
<proteinExistence type="inferred from homology"/>
<dbReference type="Gene3D" id="3.30.530.20">
    <property type="match status" value="1"/>
</dbReference>
<feature type="domain" description="Activator of Hsp90 ATPase homologue 1/2-like C-terminal" evidence="2">
    <location>
        <begin position="22"/>
        <end position="154"/>
    </location>
</feature>
<organism evidence="3 4">
    <name type="scientific">Cellvibrio fibrivorans</name>
    <dbReference type="NCBI Taxonomy" id="126350"/>
    <lineage>
        <taxon>Bacteria</taxon>
        <taxon>Pseudomonadati</taxon>
        <taxon>Pseudomonadota</taxon>
        <taxon>Gammaproteobacteria</taxon>
        <taxon>Cellvibrionales</taxon>
        <taxon>Cellvibrionaceae</taxon>
        <taxon>Cellvibrio</taxon>
    </lineage>
</organism>
<comment type="similarity">
    <text evidence="1">Belongs to the AHA1 family.</text>
</comment>
<dbReference type="InterPro" id="IPR013538">
    <property type="entry name" value="ASHA1/2-like_C"/>
</dbReference>
<protein>
    <submittedName>
        <fullName evidence="3">Uncharacterized protein YndB with AHSA1/START domain</fullName>
    </submittedName>
</protein>
<evidence type="ECO:0000313" key="3">
    <source>
        <dbReference type="EMBL" id="MDR7088962.1"/>
    </source>
</evidence>
<dbReference type="CDD" id="cd08899">
    <property type="entry name" value="SRPBCC_CalC_Aha1-like_6"/>
    <property type="match status" value="1"/>
</dbReference>
<dbReference type="SUPFAM" id="SSF55961">
    <property type="entry name" value="Bet v1-like"/>
    <property type="match status" value="1"/>
</dbReference>
<accession>A0ABU1UUW3</accession>
<sequence length="178" mass="20194">MNDYGVLTAPDTLRIERMLPGPIERVWQYLTDSDKRSTWLAEGSVEQKIGGKVEHTFRNSELSPEHDIPPPKYSNCAGDVPMLGKVTACEPLRLLSYLWNAGSEGESEVSFELAQIKDQVKLTVTHRRLSNPDERLSVAGGWHTHLNILRDRLEGKTPEGFWKVHTRLEQEYAQRLAG</sequence>
<dbReference type="Pfam" id="PF08327">
    <property type="entry name" value="AHSA1"/>
    <property type="match status" value="1"/>
</dbReference>
<evidence type="ECO:0000256" key="1">
    <source>
        <dbReference type="ARBA" id="ARBA00006817"/>
    </source>
</evidence>